<protein>
    <recommendedName>
        <fullName evidence="3">LysM domain-containing protein</fullName>
    </recommendedName>
</protein>
<reference evidence="1 2" key="1">
    <citation type="journal article" date="2019" name="Int. J. Syst. Evol. Microbiol.">
        <title>The Global Catalogue of Microorganisms (GCM) 10K type strain sequencing project: providing services to taxonomists for standard genome sequencing and annotation.</title>
        <authorList>
            <consortium name="The Broad Institute Genomics Platform"/>
            <consortium name="The Broad Institute Genome Sequencing Center for Infectious Disease"/>
            <person name="Wu L."/>
            <person name="Ma J."/>
        </authorList>
    </citation>
    <scope>NUCLEOTIDE SEQUENCE [LARGE SCALE GENOMIC DNA]</scope>
    <source>
        <strain evidence="1 2">JCM 14560</strain>
    </source>
</reference>
<keyword evidence="2" id="KW-1185">Reference proteome</keyword>
<name>A0ABN2Z352_9ACTN</name>
<organism evidence="1 2">
    <name type="scientific">Kitasatospora kazusensis</name>
    <dbReference type="NCBI Taxonomy" id="407974"/>
    <lineage>
        <taxon>Bacteria</taxon>
        <taxon>Bacillati</taxon>
        <taxon>Actinomycetota</taxon>
        <taxon>Actinomycetes</taxon>
        <taxon>Kitasatosporales</taxon>
        <taxon>Streptomycetaceae</taxon>
        <taxon>Kitasatospora</taxon>
    </lineage>
</organism>
<gene>
    <name evidence="1" type="ORF">GCM10009760_15280</name>
</gene>
<evidence type="ECO:0008006" key="3">
    <source>
        <dbReference type="Google" id="ProtNLM"/>
    </source>
</evidence>
<dbReference type="RefSeq" id="WP_344462116.1">
    <property type="nucleotide sequence ID" value="NZ_BAAANT010000006.1"/>
</dbReference>
<sequence>MTVDEIYRVFQAAVASGALSAGTPLPGLDDLLASLGVGSLPVQGGAASSDRKRALLTGSTTYLKTDWKLNLTGAPEEGTDRVVLVLELTAVAGAVPWTFAGAFGELPQSRRLPEGGKGGLLVGPSVVGPLILDGPVITADTTWPDPRPRLSGTLLMLGSDKVPGSRLLAEYASYLGERLLVTGPLAFPPGKPVELELRAVTPGQELKLGEMQSAAVGLMLTTDYPDPYPMPEPQARRSAALLYAEVKLPTEPVRTVTVSGPLACGDYLWPLLVGLAPPLGLQGAIQALITMTGAPGKDFALPPGIAPLDAFRLRDVGFGLVPPVGLGLPTLSYSSVSIVSGEPWNPPVPFLMIDEVGTRWQFGFADGSVANYSGVVFGTMRFGQKSVSPAPGRLTDVVVTVQLSLPELEFSAFTEEPFDLPIGQVLEVFFGKGGTPITGPQLTCDSLGMQASLTQKRFAAGLSVRGEWLVQAGLVSFALTGLQLQVKVSASSVTGLLLGKGEITAGGAAPIELTAQASRPATGAWEFTAGMVGTVDLPRLVYALMASEPPEWVRGLQIELGDLSLWFSTADGNPYSASGTLRAAVAESLLGMALELVLTAQIKRSLRTTPADEQLAVALRDTGQVDPQTVLTGRLAGSFAINKLKITASVSVADQGKDYTFEVAYGSLSLRAATSWTGEAAKRHQILTVRLTGTLGELLTTLVALANPNATFRLDPPWSFLNGIDLSGLVLTIDPTEQAVAVEYGLTLDLGFVKITKVGLRYDRSTGTPAVAIVLDARLLGDDKAKPLSWDPVSQAPPQPPGLGQKLFTLRYLGLGQHVSPKNLPQDKSIAAIVDSMVAAMRPVNPATGKPPINPALMVFDAASQWLFGIDAVLMNTVAVKLVMHDPDLYGILLALNGPQAGSLAGLSVELLYKKVTDDIGVFHARLQIPDAFRQFQFGVVSVTLGVITVDIFTNGNFRVDLGFPAGGDFTDSFALEAGYFNGRGGIYFGVLNGATSNRVPKISNGTFSPVLELGVGLSIGVGRTFQRGPLKAGLYLNLVVIFEGALAWFHPDEGGRSTELYYWCRGTVGIVGRLYGTVDFKVIRVDIELQISAMATVELAAYRATVISLNLSVRASASIKIFFVRIRFSFSLTLQTSFEIGTDRTPPWREVRRTAARALAGPGPELLGYRLHFDPDAHVFPGGQVKTSYLSLVPAYTVAGVPVSWTGEQPAAEEQPDYRLVVMLVTDNAVPVEAATIAESLRPDVSRHPRAATPADTSFGQLAEGLLLWSLNALGVTGTTVTLAELKDLVEQLAMPEAGDSGFSWKNIKGFLANNLHLVISGTAAGEPPDVPGTPFPMIPVLKWVATGLPDPTELERDFARHQQIDATYEQEAAAYFADLDPVPPQDGPATGARPLVAEPSESMATFVLRDYFRMVARAMAQEAVNLLTAYPHQVRRTDSLKSIGDGFASPVTPAAIATANPGRPVAEGTPITLGTLAVQLTERQTLGGLATAYGVDRATLLDHLRDTTPLLRAGATVPLPDFVHAGLTVDETAAVFYVRLGLTVAAEVPLADWYQAAIDRLNPGEALPASLLVPAGYQSPDTVRWTMLPGDTVLDVAAYFALLQNVVPGTPYAAWREAVREANQQAGPAGVRLPAGAAAVVAPNDTLRLLQARLLLAADQARFDRYLAPAEALVPLVTVEVPDARGTTGAGLTLLTLAQQYGLGLEDLAGRIADDPGVLAESEDPLTVPDVPAITVEDLLAALHDGPGVASASGQVSRFMLGGLRLPAPVEEDGVYHATGAMTGCYQLIGQQVVGPPPPEDSADPVVTFTVDKSQAAGWLTFADAAVVDGRIEVGTALADRAVLSITGEDLRTYYPATELLPEVQTPLAPLPLSHLVGTRHSVSQVIPWQTTTTVQLPGTPSTLPSLWPLPAELTALAGIDRSASAYLLEQTVPQAGIGASYPELGSYAWATLVSFAVRKIPGLAGTVEVLGADTADRQRIAELLDYLRAVPGKPATGDYPAPPDGEQPLLTLLWQLPPAPGLTQGLTSNPLDPEATFIVQTNLSTETSSGSSAASATAGRHYAAIADTGRFLTLLWECSVVGGGGYWMQYRGEVSDAIFDQDGLARFSLLIQLPSQSSGPQPDRHLYAFTNLAVVGDGVDPASVALTARAVDPPELRPVASVDPGQLGFSARFANPGEDGSKQGLLRRLYGLLGFQLDATPGFRASAEGRAVSPKPADGTDELGLLTAREEDEKIWDLTRVLDISRFALERRPAVPTAPPPGLDPYAGIAEGAYSQVSVRFQDVFGNRSGSPARLPLPVRYTDPVIGVGGWPATTLRYTLEPAGRQADLTVAVDLQTVAYQPAADAPGLSAAAAAVRDLAKLVPVYYQVSRPDVHAALRTSLQQQPGAEPTPLAVDVAVLRRYVTGAHALLGSLAAIGSAPAEGVVTLDELCTSYGVGYDELGAANADAPITGILDTGQLAVPVIAAFRNQDTVKGIGEGIADPEQVLLDEDNTVLPLNPAVELTVPAREVTVPADRPTAAKLAADQGCSVTSLVTANQGAAALLAPGFVFVCNGVEIEVGRDVPEDATLREVARKYLPLDAAQVVSLNAQTTGLFRAGARLQVTGYLVQNGDTLLRNKAGLSPEDLAPWNTTTVDLFTPGTPVYLTAVSTPVPQGETLAAFAAEHGTTPGTLLRHNGSVRLAVASPPVVPGTWAWPADPAALRVPYTVRTGDSPDGIAGHFPGADLVEVNDRMPATIGAGVRIRVGEQEVTTTAPVSFAEACELFDPAVELSALAAAIGPRTDVLAVGALLVCPPGLLAGAPGSGLTPEQAASAFGVGATALLAANAGTPGLLVPGQVLKAGPADRNGRVAVETVAPRDTLTALIERLRRRGVVTGVAAVAEANPATAFLRAGTRVVVPPATARLTARLGEPAWSFPDLIFPLTVALELAREPSLVDPAPAATATRASTAVPADRGADPAQDGALTLKAFAEQVQEAVPALRLATAPGRTAGTDVWAVVFGGEGIRKVTIEPPLEIGGSPQPRTFAIRPLSTTLMARQHVTTRGFDPATGELTGEQTGDYQGIDLEVWAQGFLADLELLLSAAYVRGAYALAPGTLDEIIDVKKSLADAVAQGLDHILDGAAPGGPEDPGRAAAVERLRQELLVSLTRGYATSAVLQYDTTAEVPPGTYARLSGNPVADYLDGPRTATLSSGKVALADGDSQITFLLTVPDVAAHAALDFTLDYSGVELEFDIVPEVTGYERSDWLTFVTELGSGSPDALRFDLGSPRVPIPLRAYPPTPILLDQRALTENSTTVLEQVLHWRYRCAVQHQSAEQDTVELRVTYNRAAGRPMATVVDDLFAAMARYTAVSTPLLGLLAGLADRERADPEALTNALGTYQELAAGVAAAWLRHWKPPAALAVPEPVPAGAPQLETYLYQLGLTVEQDRYRTLTLTRTVEAGPGEVGWPEQIVCITATGERHELRPEAFDPEAPARRYAFPTEPPRVAAFTLLTFELTFPPVHVASHQNASGTTRVTRNARLLGADWPETAEDFVYRTPETGGSQAVVPFIDVTNAIAIGAWAPPLDNPLEPLLSAVFDGDETGRTIAIGACYAYTLVAADPPVSALLPVVQSTVGAYDRSSTVRGLTEVLVDWIDREDPEPAGGAWAFRLSLYSSVDTSLQRPLLQLRHLSSPLGEA</sequence>
<evidence type="ECO:0000313" key="2">
    <source>
        <dbReference type="Proteomes" id="UP001422759"/>
    </source>
</evidence>
<dbReference type="Proteomes" id="UP001422759">
    <property type="component" value="Unassembled WGS sequence"/>
</dbReference>
<dbReference type="EMBL" id="BAAANT010000006">
    <property type="protein sequence ID" value="GAA2136061.1"/>
    <property type="molecule type" value="Genomic_DNA"/>
</dbReference>
<proteinExistence type="predicted"/>
<evidence type="ECO:0000313" key="1">
    <source>
        <dbReference type="EMBL" id="GAA2136061.1"/>
    </source>
</evidence>
<comment type="caution">
    <text evidence="1">The sequence shown here is derived from an EMBL/GenBank/DDBJ whole genome shotgun (WGS) entry which is preliminary data.</text>
</comment>
<accession>A0ABN2Z352</accession>